<evidence type="ECO:0000313" key="2">
    <source>
        <dbReference type="Proteomes" id="UP000076404"/>
    </source>
</evidence>
<accession>A0A143BHT9</accession>
<dbReference type="AlphaFoldDB" id="A0A143BHT9"/>
<dbReference type="EMBL" id="CP011454">
    <property type="protein sequence ID" value="AMW04175.1"/>
    <property type="molecule type" value="Genomic_DNA"/>
</dbReference>
<name>A0A143BHT9_9BACT</name>
<gene>
    <name evidence="1" type="ORF">GEMMAAP_03660</name>
</gene>
<organism evidence="1 2">
    <name type="scientific">Gemmatimonas phototrophica</name>
    <dbReference type="NCBI Taxonomy" id="1379270"/>
    <lineage>
        <taxon>Bacteria</taxon>
        <taxon>Pseudomonadati</taxon>
        <taxon>Gemmatimonadota</taxon>
        <taxon>Gemmatimonadia</taxon>
        <taxon>Gemmatimonadales</taxon>
        <taxon>Gemmatimonadaceae</taxon>
        <taxon>Gemmatimonas</taxon>
    </lineage>
</organism>
<protein>
    <submittedName>
        <fullName evidence="1">Uncharacterized protein</fullName>
    </submittedName>
</protein>
<reference evidence="1 2" key="1">
    <citation type="journal article" date="2014" name="Proc. Natl. Acad. Sci. U.S.A.">
        <title>Functional type 2 photosynthetic reaction centers found in the rare bacterial phylum Gemmatimonadetes.</title>
        <authorList>
            <person name="Zeng Y."/>
            <person name="Feng F."/>
            <person name="Medova H."/>
            <person name="Dean J."/>
            <person name="Koblizek M."/>
        </authorList>
    </citation>
    <scope>NUCLEOTIDE SEQUENCE [LARGE SCALE GENOMIC DNA]</scope>
    <source>
        <strain evidence="1 2">AP64</strain>
    </source>
</reference>
<keyword evidence="2" id="KW-1185">Reference proteome</keyword>
<dbReference type="KEGG" id="gph:GEMMAAP_03660"/>
<evidence type="ECO:0000313" key="1">
    <source>
        <dbReference type="EMBL" id="AMW04175.1"/>
    </source>
</evidence>
<dbReference type="STRING" id="1379270.GEMMAAP_03660"/>
<sequence>MPLVMLAVAGVTLVMMGARPLCAWQALSASAAKIVVSLRPVLMLGLACFELLIARTAPLRRTGRPDEDWPRQGQAAYCCGEFNLFSI</sequence>
<reference evidence="1 2" key="2">
    <citation type="journal article" date="2016" name="Environ. Microbiol. Rep.">
        <title>Metagenomic evidence for the presence of phototrophic Gemmatimonadetes bacteria in diverse environments.</title>
        <authorList>
            <person name="Zeng Y."/>
            <person name="Baumbach J."/>
            <person name="Barbosa E.G."/>
            <person name="Azevedo V."/>
            <person name="Zhang C."/>
            <person name="Koblizek M."/>
        </authorList>
    </citation>
    <scope>NUCLEOTIDE SEQUENCE [LARGE SCALE GENOMIC DNA]</scope>
    <source>
        <strain evidence="1 2">AP64</strain>
    </source>
</reference>
<dbReference type="Proteomes" id="UP000076404">
    <property type="component" value="Chromosome"/>
</dbReference>
<proteinExistence type="predicted"/>